<accession>A0ABZ0AUI5</accession>
<keyword evidence="3" id="KW-1185">Reference proteome</keyword>
<feature type="transmembrane region" description="Helical" evidence="1">
    <location>
        <begin position="62"/>
        <end position="79"/>
    </location>
</feature>
<reference evidence="2 3" key="1">
    <citation type="submission" date="2023-08" db="EMBL/GenBank/DDBJ databases">
        <title>Rhodoferax potami sp. nov. and Rhodoferax mekongensis sp. nov., isolated from the Mekong River in Thailand.</title>
        <authorList>
            <person name="Kitikhun S."/>
            <person name="Charoenyingcharoen P."/>
            <person name="Siriarchawattana P."/>
            <person name="Likhitrattanapisal S."/>
            <person name="Nilsakha T."/>
            <person name="Chanpet A."/>
            <person name="Rattanawaree P."/>
            <person name="Ingsriswang S."/>
        </authorList>
    </citation>
    <scope>NUCLEOTIDE SEQUENCE [LARGE SCALE GENOMIC DNA]</scope>
    <source>
        <strain evidence="2 3">TBRC 17307</strain>
    </source>
</reference>
<protein>
    <submittedName>
        <fullName evidence="2">Uncharacterized protein</fullName>
    </submittedName>
</protein>
<keyword evidence="1" id="KW-1133">Transmembrane helix</keyword>
<dbReference type="RefSeq" id="WP_313866235.1">
    <property type="nucleotide sequence ID" value="NZ_CP132507.1"/>
</dbReference>
<evidence type="ECO:0000256" key="1">
    <source>
        <dbReference type="SAM" id="Phobius"/>
    </source>
</evidence>
<sequence>MFSKILSGKYSEERLQLLTVAVSCVVLATLNAAVYFFVPLSQGITLQPLTGADVEITATMKMLYLGASGAFVTVVLSLVRNPARWIVSIFFFIAIAILGNFTISKLNIVLDESIPKLVQGKLKEISKEKRYGKTLWAVISDENDQPILITTRFDVSRKLVQVDGTSVTFFMCDGYYKDPYICTNTPK</sequence>
<dbReference type="Proteomes" id="UP001302257">
    <property type="component" value="Chromosome"/>
</dbReference>
<feature type="transmembrane region" description="Helical" evidence="1">
    <location>
        <begin position="20"/>
        <end position="41"/>
    </location>
</feature>
<gene>
    <name evidence="2" type="ORF">RAN89_10330</name>
</gene>
<dbReference type="EMBL" id="CP132507">
    <property type="protein sequence ID" value="WNO03328.1"/>
    <property type="molecule type" value="Genomic_DNA"/>
</dbReference>
<feature type="transmembrane region" description="Helical" evidence="1">
    <location>
        <begin position="85"/>
        <end position="103"/>
    </location>
</feature>
<proteinExistence type="predicted"/>
<name>A0ABZ0AUI5_9BURK</name>
<keyword evidence="1" id="KW-0812">Transmembrane</keyword>
<keyword evidence="1" id="KW-0472">Membrane</keyword>
<evidence type="ECO:0000313" key="3">
    <source>
        <dbReference type="Proteomes" id="UP001302257"/>
    </source>
</evidence>
<evidence type="ECO:0000313" key="2">
    <source>
        <dbReference type="EMBL" id="WNO03328.1"/>
    </source>
</evidence>
<organism evidence="2 3">
    <name type="scientific">Rhodoferax mekongensis</name>
    <dbReference type="NCBI Taxonomy" id="3068341"/>
    <lineage>
        <taxon>Bacteria</taxon>
        <taxon>Pseudomonadati</taxon>
        <taxon>Pseudomonadota</taxon>
        <taxon>Betaproteobacteria</taxon>
        <taxon>Burkholderiales</taxon>
        <taxon>Comamonadaceae</taxon>
        <taxon>Rhodoferax</taxon>
    </lineage>
</organism>